<feature type="signal peptide" evidence="1">
    <location>
        <begin position="1"/>
        <end position="27"/>
    </location>
</feature>
<accession>A0ABX5YCQ6</accession>
<gene>
    <name evidence="2" type="ORF">FQA45_14750</name>
</gene>
<protein>
    <submittedName>
        <fullName evidence="2">Uncharacterized protein</fullName>
    </submittedName>
</protein>
<sequence length="140" mass="14831">MKFRGKLSLVTTLIAGLVIIPAAPSLAEGSWSSSITNALTGFSSRSWNDQNTDSVATKTTFKTCSETWGTPKSVGSITVALVDHRGALLPAKTVSTKTTKGCGSVNFGDRKKSTYHFTIKKIAGLSSGVRLTAKKVTQTY</sequence>
<dbReference type="EMBL" id="CP042260">
    <property type="protein sequence ID" value="QDY67461.1"/>
    <property type="molecule type" value="Genomic_DNA"/>
</dbReference>
<evidence type="ECO:0000256" key="1">
    <source>
        <dbReference type="SAM" id="SignalP"/>
    </source>
</evidence>
<keyword evidence="1" id="KW-0732">Signal</keyword>
<name>A0ABX5YCQ6_9MICC</name>
<dbReference type="Proteomes" id="UP000320717">
    <property type="component" value="Chromosome"/>
</dbReference>
<organism evidence="2 3">
    <name type="scientific">Glutamicibacter halophytocola</name>
    <dbReference type="NCBI Taxonomy" id="1933880"/>
    <lineage>
        <taxon>Bacteria</taxon>
        <taxon>Bacillati</taxon>
        <taxon>Actinomycetota</taxon>
        <taxon>Actinomycetes</taxon>
        <taxon>Micrococcales</taxon>
        <taxon>Micrococcaceae</taxon>
        <taxon>Glutamicibacter</taxon>
    </lineage>
</organism>
<proteinExistence type="predicted"/>
<keyword evidence="3" id="KW-1185">Reference proteome</keyword>
<dbReference type="RefSeq" id="WP_146277750.1">
    <property type="nucleotide sequence ID" value="NZ_CP042260.1"/>
</dbReference>
<reference evidence="2 3" key="1">
    <citation type="submission" date="2019-07" db="EMBL/GenBank/DDBJ databases">
        <title>Complete Genome Sequence of drought tolerant Plant Growth-Promoting Rhizobacterium Glutamicibacter halophytocola DR408.</title>
        <authorList>
            <person name="Nishu S.D."/>
            <person name="Lee T.K."/>
        </authorList>
    </citation>
    <scope>NUCLEOTIDE SEQUENCE [LARGE SCALE GENOMIC DNA]</scope>
    <source>
        <strain evidence="2 3">DR408</strain>
    </source>
</reference>
<evidence type="ECO:0000313" key="2">
    <source>
        <dbReference type="EMBL" id="QDY67461.1"/>
    </source>
</evidence>
<feature type="chain" id="PRO_5045147409" evidence="1">
    <location>
        <begin position="28"/>
        <end position="140"/>
    </location>
</feature>
<evidence type="ECO:0000313" key="3">
    <source>
        <dbReference type="Proteomes" id="UP000320717"/>
    </source>
</evidence>